<dbReference type="InterPro" id="IPR029461">
    <property type="entry name" value="TT1561-like"/>
</dbReference>
<dbReference type="Pfam" id="PF14582">
    <property type="entry name" value="Metallophos_3"/>
    <property type="match status" value="1"/>
</dbReference>
<dbReference type="AlphaFoldDB" id="E1JYS7"/>
<dbReference type="OrthoDB" id="332939at2"/>
<evidence type="ECO:0000259" key="1">
    <source>
        <dbReference type="Pfam" id="PF14582"/>
    </source>
</evidence>
<dbReference type="EMBL" id="AECZ01000019">
    <property type="protein sequence ID" value="EFL50497.1"/>
    <property type="molecule type" value="Genomic_DNA"/>
</dbReference>
<dbReference type="PANTHER" id="PTHR37523:SF1">
    <property type="entry name" value="CALCINEURIN-LIKE PHOSPHOESTERASE DOMAIN-CONTAINING PROTEIN"/>
    <property type="match status" value="1"/>
</dbReference>
<reference evidence="2 3" key="1">
    <citation type="submission" date="2010-08" db="EMBL/GenBank/DDBJ databases">
        <title>The draft genome of Desulfovibrio fructosovorans JJ.</title>
        <authorList>
            <consortium name="US DOE Joint Genome Institute (JGI-PGF)"/>
            <person name="Lucas S."/>
            <person name="Copeland A."/>
            <person name="Lapidus A."/>
            <person name="Cheng J.-F."/>
            <person name="Bruce D."/>
            <person name="Goodwin L."/>
            <person name="Pitluck S."/>
            <person name="Land M.L."/>
            <person name="Hauser L."/>
            <person name="Chang Y.-J."/>
            <person name="Jeffries C."/>
            <person name="Wall J.D."/>
            <person name="Stahl D.A."/>
            <person name="Arkin A.P."/>
            <person name="Dehal P."/>
            <person name="Stolyar S.M."/>
            <person name="Hazen T.C."/>
            <person name="Woyke T.J."/>
        </authorList>
    </citation>
    <scope>NUCLEOTIDE SEQUENCE [LARGE SCALE GENOMIC DNA]</scope>
    <source>
        <strain evidence="2 3">JJ</strain>
    </source>
</reference>
<sequence length="222" mass="23017">MAEETFFIGIGDIHDDIASLERIPDLERAAGVVISGDLTIKGAAAAAKPVIAALRRRNPVILAQIGNMDTASVDAYLTAEGINIHATGRVMPEGVGFFGCGWSTPTPFHTPSEAGEERIADWLATAHAVVAHCPHLVMVCHTPPFGTATDVVGSGVHVGSKAVRDFIERTQPAVCLTGHIHESRAVDTLGKTVVINPGALSGGGYARLALGPEGIAASLLAF</sequence>
<name>E1JYS7_SOLFR</name>
<gene>
    <name evidence="2" type="ORF">DesfrDRAFT_2776</name>
</gene>
<dbReference type="eggNOG" id="COG2129">
    <property type="taxonomic scope" value="Bacteria"/>
</dbReference>
<proteinExistence type="predicted"/>
<organism evidence="2 3">
    <name type="scientific">Solidesulfovibrio fructosivorans JJ]</name>
    <dbReference type="NCBI Taxonomy" id="596151"/>
    <lineage>
        <taxon>Bacteria</taxon>
        <taxon>Pseudomonadati</taxon>
        <taxon>Thermodesulfobacteriota</taxon>
        <taxon>Desulfovibrionia</taxon>
        <taxon>Desulfovibrionales</taxon>
        <taxon>Desulfovibrionaceae</taxon>
        <taxon>Solidesulfovibrio</taxon>
    </lineage>
</organism>
<comment type="caution">
    <text evidence="2">The sequence shown here is derived from an EMBL/GenBank/DDBJ whole genome shotgun (WGS) entry which is preliminary data.</text>
</comment>
<dbReference type="RefSeq" id="WP_005994821.1">
    <property type="nucleotide sequence ID" value="NZ_AECZ01000019.1"/>
</dbReference>
<feature type="domain" description="Metallophosphoesterase TT1561-like" evidence="1">
    <location>
        <begin position="135"/>
        <end position="210"/>
    </location>
</feature>
<dbReference type="SUPFAM" id="SSF56300">
    <property type="entry name" value="Metallo-dependent phosphatases"/>
    <property type="match status" value="1"/>
</dbReference>
<evidence type="ECO:0000313" key="2">
    <source>
        <dbReference type="EMBL" id="EFL50497.1"/>
    </source>
</evidence>
<protein>
    <submittedName>
        <fullName evidence="2">Metallophosphoesterase</fullName>
    </submittedName>
</protein>
<dbReference type="PANTHER" id="PTHR37523">
    <property type="entry name" value="METALLOPHOSPHOESTERASE"/>
    <property type="match status" value="1"/>
</dbReference>
<dbReference type="STRING" id="596151.DesfrDRAFT_2776"/>
<dbReference type="InterPro" id="IPR029052">
    <property type="entry name" value="Metallo-depent_PP-like"/>
</dbReference>
<dbReference type="Proteomes" id="UP000006250">
    <property type="component" value="Unassembled WGS sequence"/>
</dbReference>
<keyword evidence="3" id="KW-1185">Reference proteome</keyword>
<evidence type="ECO:0000313" key="3">
    <source>
        <dbReference type="Proteomes" id="UP000006250"/>
    </source>
</evidence>
<accession>E1JYS7</accession>
<dbReference type="Gene3D" id="3.60.21.10">
    <property type="match status" value="1"/>
</dbReference>